<dbReference type="Pfam" id="PF00702">
    <property type="entry name" value="Hydrolase"/>
    <property type="match status" value="1"/>
</dbReference>
<dbReference type="NCBIfam" id="TIGR02137">
    <property type="entry name" value="HSK-PSP"/>
    <property type="match status" value="1"/>
</dbReference>
<keyword evidence="8" id="KW-0718">Serine biosynthesis</keyword>
<dbReference type="GO" id="GO:0036424">
    <property type="term" value="F:L-phosphoserine phosphatase activity"/>
    <property type="evidence" value="ECO:0007669"/>
    <property type="project" value="TreeGrafter"/>
</dbReference>
<reference evidence="9" key="1">
    <citation type="submission" date="2018-05" db="EMBL/GenBank/DDBJ databases">
        <authorList>
            <person name="Lanie J.A."/>
            <person name="Ng W.-L."/>
            <person name="Kazmierczak K.M."/>
            <person name="Andrzejewski T.M."/>
            <person name="Davidsen T.M."/>
            <person name="Wayne K.J."/>
            <person name="Tettelin H."/>
            <person name="Glass J.I."/>
            <person name="Rusch D."/>
            <person name="Podicherti R."/>
            <person name="Tsui H.-C.T."/>
            <person name="Winkler M.E."/>
        </authorList>
    </citation>
    <scope>NUCLEOTIDE SEQUENCE</scope>
</reference>
<dbReference type="AlphaFoldDB" id="A0A382NDU7"/>
<evidence type="ECO:0000256" key="6">
    <source>
        <dbReference type="ARBA" id="ARBA00022801"/>
    </source>
</evidence>
<evidence type="ECO:0000256" key="3">
    <source>
        <dbReference type="ARBA" id="ARBA00012640"/>
    </source>
</evidence>
<protein>
    <recommendedName>
        <fullName evidence="3">phosphoserine phosphatase</fullName>
        <ecNumber evidence="3">3.1.3.3</ecNumber>
    </recommendedName>
</protein>
<dbReference type="GO" id="GO:0000287">
    <property type="term" value="F:magnesium ion binding"/>
    <property type="evidence" value="ECO:0007669"/>
    <property type="project" value="TreeGrafter"/>
</dbReference>
<dbReference type="PANTHER" id="PTHR43344:SF2">
    <property type="entry name" value="PHOSPHOSERINE PHOSPHATASE"/>
    <property type="match status" value="1"/>
</dbReference>
<gene>
    <name evidence="9" type="ORF">METZ01_LOCUS312090</name>
</gene>
<evidence type="ECO:0000313" key="9">
    <source>
        <dbReference type="EMBL" id="SVC59236.1"/>
    </source>
</evidence>
<evidence type="ECO:0000256" key="2">
    <source>
        <dbReference type="ARBA" id="ARBA00005135"/>
    </source>
</evidence>
<dbReference type="InterPro" id="IPR050582">
    <property type="entry name" value="HAD-like_SerB"/>
</dbReference>
<organism evidence="9">
    <name type="scientific">marine metagenome</name>
    <dbReference type="NCBI Taxonomy" id="408172"/>
    <lineage>
        <taxon>unclassified sequences</taxon>
        <taxon>metagenomes</taxon>
        <taxon>ecological metagenomes</taxon>
    </lineage>
</organism>
<dbReference type="Gene3D" id="3.40.50.1000">
    <property type="entry name" value="HAD superfamily/HAD-like"/>
    <property type="match status" value="1"/>
</dbReference>
<dbReference type="InterPro" id="IPR011863">
    <property type="entry name" value="HSK-PSP"/>
</dbReference>
<sequence>MDMVCLDLEGVLIPEVWVAFAEKTGIQDLKVTTREIPDYDRLMNKRLGHLHEHGLCLADIQEVIAGLEPMQGAKTFLDDLRQAYQVVILSDTFYQFATPLIAKLGQPTLFCHKLIVSPEDRITGYQLRQQDPKRRSVEAFKQLNFRVLAAGDSYNDTTMLAAADVGILFRAPEQVKREFPAFQHTDDYATLRQYFDQASVND</sequence>
<dbReference type="GO" id="GO:0005737">
    <property type="term" value="C:cytoplasm"/>
    <property type="evidence" value="ECO:0007669"/>
    <property type="project" value="TreeGrafter"/>
</dbReference>
<dbReference type="NCBIfam" id="NF010109">
    <property type="entry name" value="PRK13582.1"/>
    <property type="match status" value="1"/>
</dbReference>
<evidence type="ECO:0000256" key="5">
    <source>
        <dbReference type="ARBA" id="ARBA00022723"/>
    </source>
</evidence>
<dbReference type="EC" id="3.1.3.3" evidence="3"/>
<accession>A0A382NDU7</accession>
<evidence type="ECO:0000256" key="8">
    <source>
        <dbReference type="ARBA" id="ARBA00023299"/>
    </source>
</evidence>
<keyword evidence="4" id="KW-0028">Amino-acid biosynthesis</keyword>
<keyword evidence="6" id="KW-0378">Hydrolase</keyword>
<dbReference type="InterPro" id="IPR036412">
    <property type="entry name" value="HAD-like_sf"/>
</dbReference>
<proteinExistence type="predicted"/>
<keyword evidence="5" id="KW-0479">Metal-binding</keyword>
<dbReference type="PANTHER" id="PTHR43344">
    <property type="entry name" value="PHOSPHOSERINE PHOSPHATASE"/>
    <property type="match status" value="1"/>
</dbReference>
<dbReference type="Gene3D" id="3.90.1470.10">
    <property type="entry name" value="thrh gene product, domain 2"/>
    <property type="match status" value="1"/>
</dbReference>
<evidence type="ECO:0000256" key="1">
    <source>
        <dbReference type="ARBA" id="ARBA00001946"/>
    </source>
</evidence>
<name>A0A382NDU7_9ZZZZ</name>
<dbReference type="SUPFAM" id="SSF56784">
    <property type="entry name" value="HAD-like"/>
    <property type="match status" value="1"/>
</dbReference>
<keyword evidence="7" id="KW-0460">Magnesium</keyword>
<dbReference type="GO" id="GO:0006564">
    <property type="term" value="P:L-serine biosynthetic process"/>
    <property type="evidence" value="ECO:0007669"/>
    <property type="project" value="UniProtKB-KW"/>
</dbReference>
<evidence type="ECO:0000256" key="4">
    <source>
        <dbReference type="ARBA" id="ARBA00022605"/>
    </source>
</evidence>
<dbReference type="EMBL" id="UINC01099739">
    <property type="protein sequence ID" value="SVC59236.1"/>
    <property type="molecule type" value="Genomic_DNA"/>
</dbReference>
<dbReference type="InterPro" id="IPR023214">
    <property type="entry name" value="HAD_sf"/>
</dbReference>
<evidence type="ECO:0000256" key="7">
    <source>
        <dbReference type="ARBA" id="ARBA00022842"/>
    </source>
</evidence>
<comment type="cofactor">
    <cofactor evidence="1">
        <name>Mg(2+)</name>
        <dbReference type="ChEBI" id="CHEBI:18420"/>
    </cofactor>
</comment>
<comment type="pathway">
    <text evidence="2">Amino-acid biosynthesis; L-serine biosynthesis; L-serine from 3-phospho-D-glycerate: step 3/3.</text>
</comment>